<dbReference type="OrthoDB" id="745459at2759"/>
<dbReference type="InParanoid" id="A0A6I9ULQ3"/>
<dbReference type="GeneID" id="105178329"/>
<evidence type="ECO:0000313" key="2">
    <source>
        <dbReference type="Proteomes" id="UP000504604"/>
    </source>
</evidence>
<feature type="region of interest" description="Disordered" evidence="1">
    <location>
        <begin position="49"/>
        <end position="70"/>
    </location>
</feature>
<gene>
    <name evidence="3" type="primary">LOC105178329</name>
</gene>
<dbReference type="KEGG" id="sind:105178329"/>
<feature type="region of interest" description="Disordered" evidence="1">
    <location>
        <begin position="92"/>
        <end position="119"/>
    </location>
</feature>
<organism evidence="2 3">
    <name type="scientific">Sesamum indicum</name>
    <name type="common">Oriental sesame</name>
    <name type="synonym">Sesamum orientale</name>
    <dbReference type="NCBI Taxonomy" id="4182"/>
    <lineage>
        <taxon>Eukaryota</taxon>
        <taxon>Viridiplantae</taxon>
        <taxon>Streptophyta</taxon>
        <taxon>Embryophyta</taxon>
        <taxon>Tracheophyta</taxon>
        <taxon>Spermatophyta</taxon>
        <taxon>Magnoliopsida</taxon>
        <taxon>eudicotyledons</taxon>
        <taxon>Gunneridae</taxon>
        <taxon>Pentapetalae</taxon>
        <taxon>asterids</taxon>
        <taxon>lamiids</taxon>
        <taxon>Lamiales</taxon>
        <taxon>Pedaliaceae</taxon>
        <taxon>Sesamum</taxon>
    </lineage>
</organism>
<reference evidence="3" key="1">
    <citation type="submission" date="2025-08" db="UniProtKB">
        <authorList>
            <consortium name="RefSeq"/>
        </authorList>
    </citation>
    <scope>IDENTIFICATION</scope>
</reference>
<feature type="region of interest" description="Disordered" evidence="1">
    <location>
        <begin position="1"/>
        <end position="30"/>
    </location>
</feature>
<dbReference type="PANTHER" id="PTHR33696:SF24">
    <property type="entry name" value="FLZ-TYPE DOMAIN-CONTAINING PROTEIN"/>
    <property type="match status" value="1"/>
</dbReference>
<dbReference type="Gramene" id="SIN_1025658.t">
    <property type="protein sequence ID" value="SIN_1025658.t.cds1"/>
    <property type="gene ID" value="SIN_1025658"/>
</dbReference>
<dbReference type="Proteomes" id="UP000504604">
    <property type="component" value="Linkage group LG15"/>
</dbReference>
<accession>A0A6I9ULQ3</accession>
<dbReference type="RefSeq" id="XP_011100097.1">
    <property type="nucleotide sequence ID" value="XM_011101795.1"/>
</dbReference>
<name>A0A6I9ULQ3_SESIN</name>
<feature type="compositionally biased region" description="Basic and acidic residues" evidence="1">
    <location>
        <begin position="94"/>
        <end position="111"/>
    </location>
</feature>
<evidence type="ECO:0000313" key="3">
    <source>
        <dbReference type="RefSeq" id="XP_011100097.1"/>
    </source>
</evidence>
<protein>
    <submittedName>
        <fullName evidence="3">Uncharacterized protein LOC105178329</fullName>
    </submittedName>
</protein>
<keyword evidence="2" id="KW-1185">Reference proteome</keyword>
<proteinExistence type="predicted"/>
<dbReference type="PANTHER" id="PTHR33696">
    <property type="entry name" value="T22J18.15-RELATED"/>
    <property type="match status" value="1"/>
</dbReference>
<dbReference type="AlphaFoldDB" id="A0A6I9ULQ3"/>
<sequence length="157" mass="17741">MSHRKIRSHGSVPFSWEEKPGVPKFNHQKSSSDIMSLNALQIMQPVPDNFSSSISIPPPPCTSQPPRRSYSGKVSWLHDDPFIAALKSCTKSVTNDRRSEGLRQKGNESKRNSYSKSSLFSCKESCNVESDHLVKLSKFPPIPKERYSRRSFVKSSE</sequence>
<evidence type="ECO:0000256" key="1">
    <source>
        <dbReference type="SAM" id="MobiDB-lite"/>
    </source>
</evidence>